<dbReference type="Pfam" id="PF13620">
    <property type="entry name" value="CarboxypepD_reg"/>
    <property type="match status" value="1"/>
</dbReference>
<dbReference type="PROSITE" id="PS50853">
    <property type="entry name" value="FN3"/>
    <property type="match status" value="1"/>
</dbReference>
<organism evidence="3 4">
    <name type="scientific">Gillisia hiemivivida</name>
    <dbReference type="NCBI Taxonomy" id="291190"/>
    <lineage>
        <taxon>Bacteria</taxon>
        <taxon>Pseudomonadati</taxon>
        <taxon>Bacteroidota</taxon>
        <taxon>Flavobacteriia</taxon>
        <taxon>Flavobacteriales</taxon>
        <taxon>Flavobacteriaceae</taxon>
        <taxon>Gillisia</taxon>
    </lineage>
</organism>
<dbReference type="EMBL" id="VORY01000020">
    <property type="protein sequence ID" value="TXD92522.1"/>
    <property type="molecule type" value="Genomic_DNA"/>
</dbReference>
<dbReference type="AlphaFoldDB" id="A0A5C6ZUK3"/>
<reference evidence="3 4" key="1">
    <citation type="submission" date="2019-08" db="EMBL/GenBank/DDBJ databases">
        <title>Genome sequence of Gillisia hiemivivida IC154 (type strain).</title>
        <authorList>
            <person name="Bowman J.P."/>
        </authorList>
    </citation>
    <scope>NUCLEOTIDE SEQUENCE [LARGE SCALE GENOMIC DNA]</scope>
    <source>
        <strain evidence="3 4">IC154</strain>
    </source>
</reference>
<protein>
    <recommendedName>
        <fullName evidence="2">Fibronectin type-III domain-containing protein</fullName>
    </recommendedName>
</protein>
<dbReference type="PROSITE" id="PS51257">
    <property type="entry name" value="PROKAR_LIPOPROTEIN"/>
    <property type="match status" value="1"/>
</dbReference>
<comment type="caution">
    <text evidence="3">The sequence shown here is derived from an EMBL/GenBank/DDBJ whole genome shotgun (WGS) entry which is preliminary data.</text>
</comment>
<dbReference type="InterPro" id="IPR011042">
    <property type="entry name" value="6-blade_b-propeller_TolB-like"/>
</dbReference>
<dbReference type="PANTHER" id="PTHR36842:SF1">
    <property type="entry name" value="PROTEIN TOLB"/>
    <property type="match status" value="1"/>
</dbReference>
<dbReference type="InterPro" id="IPR008969">
    <property type="entry name" value="CarboxyPept-like_regulatory"/>
</dbReference>
<dbReference type="SUPFAM" id="SSF69304">
    <property type="entry name" value="Tricorn protease N-terminal domain"/>
    <property type="match status" value="1"/>
</dbReference>
<feature type="chain" id="PRO_5023147512" description="Fibronectin type-III domain-containing protein" evidence="1">
    <location>
        <begin position="21"/>
        <end position="499"/>
    </location>
</feature>
<proteinExistence type="predicted"/>
<accession>A0A5C6ZUK3</accession>
<dbReference type="Proteomes" id="UP000321367">
    <property type="component" value="Unassembled WGS sequence"/>
</dbReference>
<dbReference type="RefSeq" id="WP_146933807.1">
    <property type="nucleotide sequence ID" value="NZ_CBCSHZ010000019.1"/>
</dbReference>
<feature type="domain" description="Fibronectin type-III" evidence="2">
    <location>
        <begin position="122"/>
        <end position="213"/>
    </location>
</feature>
<dbReference type="OrthoDB" id="9815657at2"/>
<feature type="signal peptide" evidence="1">
    <location>
        <begin position="1"/>
        <end position="20"/>
    </location>
</feature>
<evidence type="ECO:0000313" key="3">
    <source>
        <dbReference type="EMBL" id="TXD92522.1"/>
    </source>
</evidence>
<evidence type="ECO:0000259" key="2">
    <source>
        <dbReference type="PROSITE" id="PS50853"/>
    </source>
</evidence>
<keyword evidence="4" id="KW-1185">Reference proteome</keyword>
<dbReference type="InterPro" id="IPR013783">
    <property type="entry name" value="Ig-like_fold"/>
</dbReference>
<evidence type="ECO:0000256" key="1">
    <source>
        <dbReference type="SAM" id="SignalP"/>
    </source>
</evidence>
<name>A0A5C6ZUK3_9FLAO</name>
<dbReference type="SUPFAM" id="SSF49265">
    <property type="entry name" value="Fibronectin type III"/>
    <property type="match status" value="1"/>
</dbReference>
<dbReference type="Gene3D" id="2.60.40.10">
    <property type="entry name" value="Immunoglobulins"/>
    <property type="match status" value="1"/>
</dbReference>
<evidence type="ECO:0000313" key="4">
    <source>
        <dbReference type="Proteomes" id="UP000321367"/>
    </source>
</evidence>
<dbReference type="SUPFAM" id="SSF49464">
    <property type="entry name" value="Carboxypeptidase regulatory domain-like"/>
    <property type="match status" value="1"/>
</dbReference>
<dbReference type="PANTHER" id="PTHR36842">
    <property type="entry name" value="PROTEIN TOLB HOMOLOG"/>
    <property type="match status" value="1"/>
</dbReference>
<dbReference type="InterPro" id="IPR036116">
    <property type="entry name" value="FN3_sf"/>
</dbReference>
<dbReference type="Gene3D" id="2.120.10.30">
    <property type="entry name" value="TolB, C-terminal domain"/>
    <property type="match status" value="1"/>
</dbReference>
<dbReference type="Gene3D" id="2.60.40.1120">
    <property type="entry name" value="Carboxypeptidase-like, regulatory domain"/>
    <property type="match status" value="1"/>
</dbReference>
<sequence length="499" mass="55722">MKKCIYILIAVILVMFVGCNEDTVGNDLTGSISGTVTSESSGEPIENVEISTSPASTTVLTDENGMFILENVIIDQYSVKAESEDYVTKFESVTVTADITSNVIFKLVISSANNRQPSAPVAITPLDNAEVTDLNVDFAWNSTDPDGDELTYELKIRNDRNEEVLEFSNIQDTTYNVSDLKYGYKYFWQVAVSDSINEPVLSQVYSFKITEFPNNSYYFVREIDNNNVIFSSNEKGVEVRLTDLNKNSFRPRKNNSINRIAFLRIVGSTTQLFTMKPDGSDVFQVTSNIPVKSINNERVGYSWSNDGSFLLYPNLDKLYKISATGEGKEIIYDAPIGRFIINTTVSADNSVIVLHTTDVNGYNAEIFTIDFNGNREKTIVSNVMGSLGGLDIDVTNSLVLYTRDVSGFESDEDRELNTKMFIYNLQNDTEVSLSGGKENGTNDTDPRFSPDEAAVIFVNASNAPMSIKNIYTLRFDEDLNPLEIDRILLIENGKMPDWE</sequence>
<dbReference type="InterPro" id="IPR003961">
    <property type="entry name" value="FN3_dom"/>
</dbReference>
<keyword evidence="1" id="KW-0732">Signal</keyword>
<gene>
    <name evidence="3" type="ORF">ES724_13620</name>
</gene>